<dbReference type="KEGG" id="ahel:Q31a_27250"/>
<evidence type="ECO:0000313" key="3">
    <source>
        <dbReference type="Proteomes" id="UP000318017"/>
    </source>
</evidence>
<gene>
    <name evidence="1" type="ORF">Q31a_27250</name>
    <name evidence="2" type="ORF">Q31a_51020</name>
</gene>
<reference evidence="2 3" key="1">
    <citation type="submission" date="2019-02" db="EMBL/GenBank/DDBJ databases">
        <title>Deep-cultivation of Planctomycetes and their phenomic and genomic characterization uncovers novel biology.</title>
        <authorList>
            <person name="Wiegand S."/>
            <person name="Jogler M."/>
            <person name="Boedeker C."/>
            <person name="Pinto D."/>
            <person name="Vollmers J."/>
            <person name="Rivas-Marin E."/>
            <person name="Kohn T."/>
            <person name="Peeters S.H."/>
            <person name="Heuer A."/>
            <person name="Rast P."/>
            <person name="Oberbeckmann S."/>
            <person name="Bunk B."/>
            <person name="Jeske O."/>
            <person name="Meyerdierks A."/>
            <person name="Storesund J.E."/>
            <person name="Kallscheuer N."/>
            <person name="Luecker S."/>
            <person name="Lage O.M."/>
            <person name="Pohl T."/>
            <person name="Merkel B.J."/>
            <person name="Hornburger P."/>
            <person name="Mueller R.-W."/>
            <person name="Bruemmer F."/>
            <person name="Labrenz M."/>
            <person name="Spormann A.M."/>
            <person name="Op den Camp H."/>
            <person name="Overmann J."/>
            <person name="Amann R."/>
            <person name="Jetten M.S.M."/>
            <person name="Mascher T."/>
            <person name="Medema M.H."/>
            <person name="Devos D.P."/>
            <person name="Kaster A.-K."/>
            <person name="Ovreas L."/>
            <person name="Rohde M."/>
            <person name="Galperin M.Y."/>
            <person name="Jogler C."/>
        </authorList>
    </citation>
    <scope>NUCLEOTIDE SEQUENCE [LARGE SCALE GENOMIC DNA]</scope>
    <source>
        <strain evidence="2 3">Q31a</strain>
    </source>
</reference>
<evidence type="ECO:0000313" key="2">
    <source>
        <dbReference type="EMBL" id="QDV26723.1"/>
    </source>
</evidence>
<dbReference type="EMBL" id="CP036298">
    <property type="protein sequence ID" value="QDV24408.1"/>
    <property type="molecule type" value="Genomic_DNA"/>
</dbReference>
<dbReference type="EMBL" id="CP036298">
    <property type="protein sequence ID" value="QDV26723.1"/>
    <property type="molecule type" value="Genomic_DNA"/>
</dbReference>
<keyword evidence="3" id="KW-1185">Reference proteome</keyword>
<dbReference type="KEGG" id="ahel:Q31a_51020"/>
<dbReference type="Proteomes" id="UP000318017">
    <property type="component" value="Chromosome"/>
</dbReference>
<organism evidence="2 3">
    <name type="scientific">Aureliella helgolandensis</name>
    <dbReference type="NCBI Taxonomy" id="2527968"/>
    <lineage>
        <taxon>Bacteria</taxon>
        <taxon>Pseudomonadati</taxon>
        <taxon>Planctomycetota</taxon>
        <taxon>Planctomycetia</taxon>
        <taxon>Pirellulales</taxon>
        <taxon>Pirellulaceae</taxon>
        <taxon>Aureliella</taxon>
    </lineage>
</organism>
<name>A0A518GDQ7_9BACT</name>
<accession>A0A518GDQ7</accession>
<evidence type="ECO:0000313" key="1">
    <source>
        <dbReference type="EMBL" id="QDV24408.1"/>
    </source>
</evidence>
<proteinExistence type="predicted"/>
<dbReference type="RefSeq" id="WP_145078037.1">
    <property type="nucleotide sequence ID" value="NZ_CP036298.1"/>
</dbReference>
<sequence length="84" mass="9273">MTFEQAAALVAEVERSGRARVLTVGRFLPPHEVRPNSPWGLAVMPNKSPTGKPVVVWDRSGWLKLSPEPAPRRDAKTNAQPTLF</sequence>
<dbReference type="AlphaFoldDB" id="A0A518GDQ7"/>
<protein>
    <submittedName>
        <fullName evidence="2">Uncharacterized protein</fullName>
    </submittedName>
</protein>